<dbReference type="RefSeq" id="WP_255920755.1">
    <property type="nucleotide sequence ID" value="NZ_JANFNG010000010.1"/>
</dbReference>
<gene>
    <name evidence="1" type="ORF">NGB36_14815</name>
</gene>
<organism evidence="1 2">
    <name type="scientific">Streptomyces humicola</name>
    <dbReference type="NCBI Taxonomy" id="2953240"/>
    <lineage>
        <taxon>Bacteria</taxon>
        <taxon>Bacillati</taxon>
        <taxon>Actinomycetota</taxon>
        <taxon>Actinomycetes</taxon>
        <taxon>Kitasatosporales</taxon>
        <taxon>Streptomycetaceae</taxon>
        <taxon>Streptomyces</taxon>
    </lineage>
</organism>
<protein>
    <recommendedName>
        <fullName evidence="3">Sigma-70 family RNA polymerase sigma factor</fullName>
    </recommendedName>
</protein>
<comment type="caution">
    <text evidence="1">The sequence shown here is derived from an EMBL/GenBank/DDBJ whole genome shotgun (WGS) entry which is preliminary data.</text>
</comment>
<evidence type="ECO:0000313" key="2">
    <source>
        <dbReference type="Proteomes" id="UP001057702"/>
    </source>
</evidence>
<evidence type="ECO:0008006" key="3">
    <source>
        <dbReference type="Google" id="ProtNLM"/>
    </source>
</evidence>
<keyword evidence="2" id="KW-1185">Reference proteome</keyword>
<dbReference type="Proteomes" id="UP001057702">
    <property type="component" value="Unassembled WGS sequence"/>
</dbReference>
<dbReference type="EMBL" id="JANFNG010000010">
    <property type="protein sequence ID" value="MCQ4081845.1"/>
    <property type="molecule type" value="Genomic_DNA"/>
</dbReference>
<proteinExistence type="predicted"/>
<evidence type="ECO:0000313" key="1">
    <source>
        <dbReference type="EMBL" id="MCQ4081845.1"/>
    </source>
</evidence>
<sequence length="279" mass="30961">MHHARRPARRSVRTDAVSRSPLQALEESFLALSAAPCPLTLPAHLVYEAPEQSTLIVDQVRTRLAHPATAPGLREQTWREVVRRAQQLGWPWDTVAVAMTIPVLRRMLAHLARPSHLERAEVEQEALAAVATAVHTVDAGAADVGRELFSAANRAVYRLAYAARRQAAQETEPLAQEAEPRSVHPAWLAESAGPAGYRQAEQLIDTEGDIDEYAVLARAVQARAVDVDEARLIARTRLEGEPMQRLAAERGVSARQLYRHRAAAEQHLTAYLKTQMRQR</sequence>
<reference evidence="1" key="1">
    <citation type="submission" date="2022-06" db="EMBL/GenBank/DDBJ databases">
        <title>Draft genome sequence of Streptomyces sp. RB6PN25 isolated from peat swamp forest in Thailand.</title>
        <authorList>
            <person name="Duangmal K."/>
            <person name="Klaysubun C."/>
        </authorList>
    </citation>
    <scope>NUCLEOTIDE SEQUENCE</scope>
    <source>
        <strain evidence="1">RB6PN25</strain>
    </source>
</reference>
<name>A0ABT1PZ89_9ACTN</name>
<accession>A0ABT1PZ89</accession>